<dbReference type="InterPro" id="IPR013088">
    <property type="entry name" value="Znf_NHR/GATA"/>
</dbReference>
<evidence type="ECO:0000256" key="1">
    <source>
        <dbReference type="ARBA" id="ARBA00022723"/>
    </source>
</evidence>
<dbReference type="PANTHER" id="PTHR36150:SF1">
    <property type="entry name" value="DNA GYRASE INHIBITOR YACG"/>
    <property type="match status" value="1"/>
</dbReference>
<keyword evidence="1 3" id="KW-0479">Metal-binding</keyword>
<evidence type="ECO:0000313" key="5">
    <source>
        <dbReference type="Proteomes" id="UP001234343"/>
    </source>
</evidence>
<evidence type="ECO:0000256" key="2">
    <source>
        <dbReference type="ARBA" id="ARBA00022833"/>
    </source>
</evidence>
<reference evidence="4 5" key="1">
    <citation type="submission" date="2023-06" db="EMBL/GenBank/DDBJ databases">
        <title>Alteromonas sp. ASW11-36 isolated from intertidal sand.</title>
        <authorList>
            <person name="Li Y."/>
        </authorList>
    </citation>
    <scope>NUCLEOTIDE SEQUENCE [LARGE SCALE GENOMIC DNA]</scope>
    <source>
        <strain evidence="4 5">ASW11-36</strain>
    </source>
</reference>
<organism evidence="4 5">
    <name type="scientific">Alteromonas arenosi</name>
    <dbReference type="NCBI Taxonomy" id="3055817"/>
    <lineage>
        <taxon>Bacteria</taxon>
        <taxon>Pseudomonadati</taxon>
        <taxon>Pseudomonadota</taxon>
        <taxon>Gammaproteobacteria</taxon>
        <taxon>Alteromonadales</taxon>
        <taxon>Alteromonadaceae</taxon>
        <taxon>Alteromonas/Salinimonas group</taxon>
        <taxon>Alteromonas</taxon>
    </lineage>
</organism>
<dbReference type="InterPro" id="IPR005584">
    <property type="entry name" value="DNA_gyrase_inhibitor_YacG"/>
</dbReference>
<protein>
    <recommendedName>
        <fullName evidence="3">DNA gyrase inhibitor YacG</fullName>
    </recommendedName>
</protein>
<feature type="binding site" evidence="3">
    <location>
        <position position="5"/>
    </location>
    <ligand>
        <name>Zn(2+)</name>
        <dbReference type="ChEBI" id="CHEBI:29105"/>
    </ligand>
</feature>
<keyword evidence="5" id="KW-1185">Reference proteome</keyword>
<dbReference type="NCBIfam" id="NF001638">
    <property type="entry name" value="PRK00418.1"/>
    <property type="match status" value="1"/>
</dbReference>
<evidence type="ECO:0000256" key="3">
    <source>
        <dbReference type="HAMAP-Rule" id="MF_00649"/>
    </source>
</evidence>
<feature type="binding site" evidence="3">
    <location>
        <position position="28"/>
    </location>
    <ligand>
        <name>Zn(2+)</name>
        <dbReference type="ChEBI" id="CHEBI:29105"/>
    </ligand>
</feature>
<comment type="subunit">
    <text evidence="3">Interacts with GyrB.</text>
</comment>
<comment type="caution">
    <text evidence="4">The sequence shown here is derived from an EMBL/GenBank/DDBJ whole genome shotgun (WGS) entry which is preliminary data.</text>
</comment>
<proteinExistence type="inferred from homology"/>
<dbReference type="RefSeq" id="WP_289363585.1">
    <property type="nucleotide sequence ID" value="NZ_JAUCBP010000002.1"/>
</dbReference>
<evidence type="ECO:0000313" key="4">
    <source>
        <dbReference type="EMBL" id="MDM7859542.1"/>
    </source>
</evidence>
<keyword evidence="2 3" id="KW-0862">Zinc</keyword>
<feature type="binding site" evidence="3">
    <location>
        <position position="24"/>
    </location>
    <ligand>
        <name>Zn(2+)</name>
        <dbReference type="ChEBI" id="CHEBI:29105"/>
    </ligand>
</feature>
<dbReference type="Gene3D" id="3.30.50.10">
    <property type="entry name" value="Erythroid Transcription Factor GATA-1, subunit A"/>
    <property type="match status" value="1"/>
</dbReference>
<comment type="function">
    <text evidence="3">Inhibits all the catalytic activities of DNA gyrase by preventing its interaction with DNA. Acts by binding directly to the C-terminal domain of GyrB, which probably disrupts DNA binding by the gyrase.</text>
</comment>
<gene>
    <name evidence="3 4" type="primary">yacG</name>
    <name evidence="4" type="ORF">QTP81_02840</name>
</gene>
<name>A0ABT7STL6_9ALTE</name>
<sequence length="76" mass="8591">MNVNCPTCQKSVEWSTTNEYRPFCSKKCQLIDLGEWATESHVISAPTNHSGAHIELDEEAIAAQFEQQSKPFFDES</sequence>
<dbReference type="EMBL" id="JAUCBP010000002">
    <property type="protein sequence ID" value="MDM7859542.1"/>
    <property type="molecule type" value="Genomic_DNA"/>
</dbReference>
<dbReference type="SUPFAM" id="SSF57716">
    <property type="entry name" value="Glucocorticoid receptor-like (DNA-binding domain)"/>
    <property type="match status" value="1"/>
</dbReference>
<accession>A0ABT7STL6</accession>
<dbReference type="PANTHER" id="PTHR36150">
    <property type="entry name" value="DNA GYRASE INHIBITOR YACG"/>
    <property type="match status" value="1"/>
</dbReference>
<dbReference type="Pfam" id="PF03884">
    <property type="entry name" value="YacG"/>
    <property type="match status" value="1"/>
</dbReference>
<comment type="similarity">
    <text evidence="3">Belongs to the DNA gyrase inhibitor YacG family.</text>
</comment>
<feature type="binding site" evidence="3">
    <location>
        <position position="8"/>
    </location>
    <ligand>
        <name>Zn(2+)</name>
        <dbReference type="ChEBI" id="CHEBI:29105"/>
    </ligand>
</feature>
<dbReference type="HAMAP" id="MF_00649">
    <property type="entry name" value="DNA_gyrase_inhibitor_YacG"/>
    <property type="match status" value="1"/>
</dbReference>
<dbReference type="Proteomes" id="UP001234343">
    <property type="component" value="Unassembled WGS sequence"/>
</dbReference>
<comment type="cofactor">
    <cofactor evidence="3">
        <name>Zn(2+)</name>
        <dbReference type="ChEBI" id="CHEBI:29105"/>
    </cofactor>
    <text evidence="3">Binds 1 zinc ion.</text>
</comment>